<protein>
    <submittedName>
        <fullName evidence="3">Putative secreted protein</fullName>
    </submittedName>
</protein>
<accession>K0JUE3</accession>
<dbReference type="PATRIC" id="fig|1179773.3.peg.1771"/>
<dbReference type="AlphaFoldDB" id="K0JUE3"/>
<gene>
    <name evidence="3" type="ordered locus">BN6_17660</name>
</gene>
<dbReference type="RefSeq" id="WP_015099200.1">
    <property type="nucleotide sequence ID" value="NC_019673.1"/>
</dbReference>
<dbReference type="STRING" id="1179773.BN6_17660"/>
<keyword evidence="2" id="KW-0732">Signal</keyword>
<evidence type="ECO:0000313" key="4">
    <source>
        <dbReference type="Proteomes" id="UP000006281"/>
    </source>
</evidence>
<name>K0JUE3_SACES</name>
<feature type="region of interest" description="Disordered" evidence="1">
    <location>
        <begin position="43"/>
        <end position="67"/>
    </location>
</feature>
<dbReference type="OrthoDB" id="7949713at2"/>
<evidence type="ECO:0000313" key="3">
    <source>
        <dbReference type="EMBL" id="CCH29087.1"/>
    </source>
</evidence>
<proteinExistence type="predicted"/>
<feature type="chain" id="PRO_5039293566" evidence="2">
    <location>
        <begin position="23"/>
        <end position="152"/>
    </location>
</feature>
<dbReference type="PROSITE" id="PS51257">
    <property type="entry name" value="PROKAR_LIPOPROTEIN"/>
    <property type="match status" value="1"/>
</dbReference>
<dbReference type="KEGG" id="sesp:BN6_17660"/>
<feature type="region of interest" description="Disordered" evidence="1">
    <location>
        <begin position="112"/>
        <end position="132"/>
    </location>
</feature>
<keyword evidence="4" id="KW-1185">Reference proteome</keyword>
<organism evidence="3 4">
    <name type="scientific">Saccharothrix espanaensis (strain ATCC 51144 / DSM 44229 / JCM 9112 / NBRC 15066 / NRRL 15764)</name>
    <dbReference type="NCBI Taxonomy" id="1179773"/>
    <lineage>
        <taxon>Bacteria</taxon>
        <taxon>Bacillati</taxon>
        <taxon>Actinomycetota</taxon>
        <taxon>Actinomycetes</taxon>
        <taxon>Pseudonocardiales</taxon>
        <taxon>Pseudonocardiaceae</taxon>
        <taxon>Saccharothrix</taxon>
    </lineage>
</organism>
<dbReference type="EMBL" id="HE804045">
    <property type="protein sequence ID" value="CCH29087.1"/>
    <property type="molecule type" value="Genomic_DNA"/>
</dbReference>
<feature type="signal peptide" evidence="2">
    <location>
        <begin position="1"/>
        <end position="22"/>
    </location>
</feature>
<dbReference type="eggNOG" id="ENOG50335GQ">
    <property type="taxonomic scope" value="Bacteria"/>
</dbReference>
<sequence>MRRVMAVVACALLLGACAPDTAEQAAPSSTAADQGVRFAQCMRDNGVDVPDPGPDAGKLGGLAGVDRDDPAFTPAMAACKQHLPGGGDLSSLDPAQLDKLRAFAGCMREHGVEMPDPDPNGGKPDLSGVDRTGPAFQAAFEACQDKLPELVR</sequence>
<dbReference type="HOGENOM" id="CLU_121458_0_0_11"/>
<evidence type="ECO:0000256" key="2">
    <source>
        <dbReference type="SAM" id="SignalP"/>
    </source>
</evidence>
<dbReference type="Proteomes" id="UP000006281">
    <property type="component" value="Chromosome"/>
</dbReference>
<evidence type="ECO:0000256" key="1">
    <source>
        <dbReference type="SAM" id="MobiDB-lite"/>
    </source>
</evidence>
<reference evidence="3 4" key="1">
    <citation type="journal article" date="2012" name="BMC Genomics">
        <title>Complete genome sequence of Saccharothrix espanaensis DSM 44229T and comparison to the other completely sequenced Pseudonocardiaceae.</title>
        <authorList>
            <person name="Strobel T."/>
            <person name="Al-Dilaimi A."/>
            <person name="Blom J."/>
            <person name="Gessner A."/>
            <person name="Kalinowski J."/>
            <person name="Luzhetska M."/>
            <person name="Puhler A."/>
            <person name="Szczepanowski R."/>
            <person name="Bechthold A."/>
            <person name="Ruckert C."/>
        </authorList>
    </citation>
    <scope>NUCLEOTIDE SEQUENCE [LARGE SCALE GENOMIC DNA]</scope>
    <source>
        <strain evidence="4">ATCC 51144 / DSM 44229 / JCM 9112 / NBRC 15066 / NRRL 15764</strain>
    </source>
</reference>